<evidence type="ECO:0000256" key="5">
    <source>
        <dbReference type="ARBA" id="ARBA00023054"/>
    </source>
</evidence>
<evidence type="ECO:0000256" key="8">
    <source>
        <dbReference type="SAM" id="Coils"/>
    </source>
</evidence>
<evidence type="ECO:0000256" key="9">
    <source>
        <dbReference type="SAM" id="Phobius"/>
    </source>
</evidence>
<dbReference type="GO" id="GO:0031966">
    <property type="term" value="C:mitochondrial membrane"/>
    <property type="evidence" value="ECO:0007669"/>
    <property type="project" value="UniProtKB-SubCell"/>
</dbReference>
<dbReference type="STRING" id="5486.A0A367Y3L2"/>
<keyword evidence="5 8" id="KW-0175">Coiled coil</keyword>
<dbReference type="Proteomes" id="UP000253472">
    <property type="component" value="Unassembled WGS sequence"/>
</dbReference>
<organism evidence="11 12">
    <name type="scientific">Candida viswanathii</name>
    <dbReference type="NCBI Taxonomy" id="5486"/>
    <lineage>
        <taxon>Eukaryota</taxon>
        <taxon>Fungi</taxon>
        <taxon>Dikarya</taxon>
        <taxon>Ascomycota</taxon>
        <taxon>Saccharomycotina</taxon>
        <taxon>Pichiomycetes</taxon>
        <taxon>Debaryomycetaceae</taxon>
        <taxon>Candida/Lodderomyces clade</taxon>
        <taxon>Candida</taxon>
    </lineage>
</organism>
<evidence type="ECO:0000256" key="3">
    <source>
        <dbReference type="ARBA" id="ARBA00022692"/>
    </source>
</evidence>
<dbReference type="EMBL" id="QLNQ01000026">
    <property type="protein sequence ID" value="RCK60473.1"/>
    <property type="molecule type" value="Genomic_DNA"/>
</dbReference>
<feature type="transmembrane region" description="Helical" evidence="9">
    <location>
        <begin position="62"/>
        <end position="84"/>
    </location>
</feature>
<evidence type="ECO:0000256" key="2">
    <source>
        <dbReference type="ARBA" id="ARBA00013887"/>
    </source>
</evidence>
<keyword evidence="6" id="KW-0496">Mitochondrion</keyword>
<evidence type="ECO:0000313" key="12">
    <source>
        <dbReference type="Proteomes" id="UP000253472"/>
    </source>
</evidence>
<gene>
    <name evidence="11" type="primary">RCF1_0</name>
    <name evidence="11" type="ORF">Cantr_08020</name>
</gene>
<sequence length="154" mass="17906">MSGLPSSVAFGEEEEPDILDKMWEKSKQQPLVPIGSVLTACAVFLAGRSMKRGEKVKTQMYFRYRIGFQLATLAALVLGGMYYGTETKEYKQTREDKLREKAKQREKLWIEELERRDAIIQARKQRLEDSKKELRELAKQGFEEDRNGQNKDQN</sequence>
<evidence type="ECO:0000256" key="7">
    <source>
        <dbReference type="ARBA" id="ARBA00023136"/>
    </source>
</evidence>
<dbReference type="PANTHER" id="PTHR12297">
    <property type="entry name" value="HYPOXIA-INDUCBILE GENE 1 HIG1 -RELATED"/>
    <property type="match status" value="1"/>
</dbReference>
<evidence type="ECO:0000256" key="6">
    <source>
        <dbReference type="ARBA" id="ARBA00023128"/>
    </source>
</evidence>
<evidence type="ECO:0000256" key="1">
    <source>
        <dbReference type="ARBA" id="ARBA00004325"/>
    </source>
</evidence>
<keyword evidence="12" id="KW-1185">Reference proteome</keyword>
<protein>
    <recommendedName>
        <fullName evidence="2">Respiratory supercomplex factor 1, mitochondrial</fullName>
    </recommendedName>
</protein>
<dbReference type="OrthoDB" id="6604018at2759"/>
<feature type="domain" description="HIG1" evidence="10">
    <location>
        <begin position="3"/>
        <end position="94"/>
    </location>
</feature>
<evidence type="ECO:0000256" key="4">
    <source>
        <dbReference type="ARBA" id="ARBA00022989"/>
    </source>
</evidence>
<comment type="caution">
    <text evidence="11">The sequence shown here is derived from an EMBL/GenBank/DDBJ whole genome shotgun (WGS) entry which is preliminary data.</text>
</comment>
<reference evidence="11 12" key="1">
    <citation type="submission" date="2018-06" db="EMBL/GenBank/DDBJ databases">
        <title>Whole genome sequencing of Candida tropicalis (genome annotated by CSBL at Korea University).</title>
        <authorList>
            <person name="Ahn J."/>
        </authorList>
    </citation>
    <scope>NUCLEOTIDE SEQUENCE [LARGE SCALE GENOMIC DNA]</scope>
    <source>
        <strain evidence="11 12">ATCC 20962</strain>
    </source>
</reference>
<comment type="subcellular location">
    <subcellularLocation>
        <location evidence="1">Mitochondrion membrane</location>
    </subcellularLocation>
</comment>
<dbReference type="Pfam" id="PF04588">
    <property type="entry name" value="HIG_1_N"/>
    <property type="match status" value="1"/>
</dbReference>
<dbReference type="PROSITE" id="PS51503">
    <property type="entry name" value="HIG1"/>
    <property type="match status" value="1"/>
</dbReference>
<dbReference type="GO" id="GO:0097250">
    <property type="term" value="P:mitochondrial respirasome assembly"/>
    <property type="evidence" value="ECO:0007669"/>
    <property type="project" value="TreeGrafter"/>
</dbReference>
<evidence type="ECO:0000259" key="10">
    <source>
        <dbReference type="PROSITE" id="PS51503"/>
    </source>
</evidence>
<dbReference type="AlphaFoldDB" id="A0A367Y3L2"/>
<accession>A0A367Y3L2</accession>
<keyword evidence="4 9" id="KW-1133">Transmembrane helix</keyword>
<keyword evidence="3 9" id="KW-0812">Transmembrane</keyword>
<dbReference type="Gene3D" id="6.10.140.1320">
    <property type="match status" value="1"/>
</dbReference>
<evidence type="ECO:0000313" key="11">
    <source>
        <dbReference type="EMBL" id="RCK60473.1"/>
    </source>
</evidence>
<feature type="coiled-coil region" evidence="8">
    <location>
        <begin position="110"/>
        <end position="144"/>
    </location>
</feature>
<dbReference type="PANTHER" id="PTHR12297:SF3">
    <property type="entry name" value="HIG1 DOMAIN FAMILY MEMBER 1A"/>
    <property type="match status" value="1"/>
</dbReference>
<proteinExistence type="predicted"/>
<dbReference type="InterPro" id="IPR050355">
    <property type="entry name" value="RCF1"/>
</dbReference>
<dbReference type="InterPro" id="IPR007667">
    <property type="entry name" value="Hypoxia_induced_domain"/>
</dbReference>
<feature type="transmembrane region" description="Helical" evidence="9">
    <location>
        <begin position="31"/>
        <end position="50"/>
    </location>
</feature>
<keyword evidence="7 9" id="KW-0472">Membrane</keyword>
<name>A0A367Y3L2_9ASCO</name>